<evidence type="ECO:0000313" key="2">
    <source>
        <dbReference type="EMBL" id="TFK85432.1"/>
    </source>
</evidence>
<dbReference type="Proteomes" id="UP000308197">
    <property type="component" value="Unassembled WGS sequence"/>
</dbReference>
<sequence>MDLDAFLFPEHYTVDDLERLPLFHGAGMAGLEMRRKKPVTAPSSRHMLLDPAREWDRESSICQNGSTSDLCAVICMDRASSLDSLASTPSLSPAASPAPSSEDDSAESYAMDPSRFGFGGNALGVHFDAEIQHVYLSPLGNVCSHFGTVTEGTDSYASHGYAPMHTDQGFYPQGCDTDTQMSNAAPFPGYDLYDDHDMTLGMTAVQHQGLHMNYMTPPISHYGRSSHAQASAAWGPLP</sequence>
<organism evidence="2 3">
    <name type="scientific">Polyporus arcularius HHB13444</name>
    <dbReference type="NCBI Taxonomy" id="1314778"/>
    <lineage>
        <taxon>Eukaryota</taxon>
        <taxon>Fungi</taxon>
        <taxon>Dikarya</taxon>
        <taxon>Basidiomycota</taxon>
        <taxon>Agaricomycotina</taxon>
        <taxon>Agaricomycetes</taxon>
        <taxon>Polyporales</taxon>
        <taxon>Polyporaceae</taxon>
        <taxon>Polyporus</taxon>
    </lineage>
</organism>
<gene>
    <name evidence="2" type="ORF">K466DRAFT_188625</name>
</gene>
<protein>
    <submittedName>
        <fullName evidence="2">Uncharacterized protein</fullName>
    </submittedName>
</protein>
<evidence type="ECO:0000313" key="3">
    <source>
        <dbReference type="Proteomes" id="UP000308197"/>
    </source>
</evidence>
<keyword evidence="3" id="KW-1185">Reference proteome</keyword>
<feature type="compositionally biased region" description="Low complexity" evidence="1">
    <location>
        <begin position="86"/>
        <end position="100"/>
    </location>
</feature>
<proteinExistence type="predicted"/>
<dbReference type="EMBL" id="ML211253">
    <property type="protein sequence ID" value="TFK85432.1"/>
    <property type="molecule type" value="Genomic_DNA"/>
</dbReference>
<dbReference type="InParanoid" id="A0A5C3P834"/>
<feature type="region of interest" description="Disordered" evidence="1">
    <location>
        <begin position="86"/>
        <end position="111"/>
    </location>
</feature>
<evidence type="ECO:0000256" key="1">
    <source>
        <dbReference type="SAM" id="MobiDB-lite"/>
    </source>
</evidence>
<accession>A0A5C3P834</accession>
<name>A0A5C3P834_9APHY</name>
<reference evidence="2 3" key="1">
    <citation type="journal article" date="2019" name="Nat. Ecol. Evol.">
        <title>Megaphylogeny resolves global patterns of mushroom evolution.</title>
        <authorList>
            <person name="Varga T."/>
            <person name="Krizsan K."/>
            <person name="Foldi C."/>
            <person name="Dima B."/>
            <person name="Sanchez-Garcia M."/>
            <person name="Sanchez-Ramirez S."/>
            <person name="Szollosi G.J."/>
            <person name="Szarkandi J.G."/>
            <person name="Papp V."/>
            <person name="Albert L."/>
            <person name="Andreopoulos W."/>
            <person name="Angelini C."/>
            <person name="Antonin V."/>
            <person name="Barry K.W."/>
            <person name="Bougher N.L."/>
            <person name="Buchanan P."/>
            <person name="Buyck B."/>
            <person name="Bense V."/>
            <person name="Catcheside P."/>
            <person name="Chovatia M."/>
            <person name="Cooper J."/>
            <person name="Damon W."/>
            <person name="Desjardin D."/>
            <person name="Finy P."/>
            <person name="Geml J."/>
            <person name="Haridas S."/>
            <person name="Hughes K."/>
            <person name="Justo A."/>
            <person name="Karasinski D."/>
            <person name="Kautmanova I."/>
            <person name="Kiss B."/>
            <person name="Kocsube S."/>
            <person name="Kotiranta H."/>
            <person name="LaButti K.M."/>
            <person name="Lechner B.E."/>
            <person name="Liimatainen K."/>
            <person name="Lipzen A."/>
            <person name="Lukacs Z."/>
            <person name="Mihaltcheva S."/>
            <person name="Morgado L.N."/>
            <person name="Niskanen T."/>
            <person name="Noordeloos M.E."/>
            <person name="Ohm R.A."/>
            <person name="Ortiz-Santana B."/>
            <person name="Ovrebo C."/>
            <person name="Racz N."/>
            <person name="Riley R."/>
            <person name="Savchenko A."/>
            <person name="Shiryaev A."/>
            <person name="Soop K."/>
            <person name="Spirin V."/>
            <person name="Szebenyi C."/>
            <person name="Tomsovsky M."/>
            <person name="Tulloss R.E."/>
            <person name="Uehling J."/>
            <person name="Grigoriev I.V."/>
            <person name="Vagvolgyi C."/>
            <person name="Papp T."/>
            <person name="Martin F.M."/>
            <person name="Miettinen O."/>
            <person name="Hibbett D.S."/>
            <person name="Nagy L.G."/>
        </authorList>
    </citation>
    <scope>NUCLEOTIDE SEQUENCE [LARGE SCALE GENOMIC DNA]</scope>
    <source>
        <strain evidence="2 3">HHB13444</strain>
    </source>
</reference>
<dbReference type="AlphaFoldDB" id="A0A5C3P834"/>